<name>A0A1H8JH16_9FIRM</name>
<accession>A0A1H8JH16</accession>
<dbReference type="OrthoDB" id="9800780at2"/>
<gene>
    <name evidence="1" type="ORF">SAMN05216454_11417</name>
</gene>
<dbReference type="Gene3D" id="2.30.30.40">
    <property type="entry name" value="SH3 Domains"/>
    <property type="match status" value="1"/>
</dbReference>
<proteinExistence type="predicted"/>
<keyword evidence="2" id="KW-1185">Reference proteome</keyword>
<sequence>MYLFYLGGMLLPVTPSKLTTKIGNANQTFELANEGEINKIKNPKLTEYSFEFELPFNKISYSTRECDPKEILDMLEETKKNKKIIKFQVVRKMFNKSRFPLEQDVSIEDYEIVEDSENNSDIVVSITLKQFRPYRTLHILNNEDKRPVLNNKNESKKTSISCLKKLELLSDLNVRSGAGTQNRKVAIMKKGEKPLAYRQYELEKGVWWYAIKHSAGDKDKNGVAWGWISGKTQYVRILKDYNKITATAEDVIGQKGHYTK</sequence>
<organism evidence="1 2">
    <name type="scientific">Peptostreptococcus russellii</name>
    <dbReference type="NCBI Taxonomy" id="215200"/>
    <lineage>
        <taxon>Bacteria</taxon>
        <taxon>Bacillati</taxon>
        <taxon>Bacillota</taxon>
        <taxon>Clostridia</taxon>
        <taxon>Peptostreptococcales</taxon>
        <taxon>Peptostreptococcaceae</taxon>
        <taxon>Peptostreptococcus</taxon>
    </lineage>
</organism>
<dbReference type="RefSeq" id="WP_091975921.1">
    <property type="nucleotide sequence ID" value="NZ_FODF01000014.1"/>
</dbReference>
<dbReference type="AlphaFoldDB" id="A0A1H8JH16"/>
<dbReference type="STRING" id="215200.SAMN05216454_11417"/>
<evidence type="ECO:0000313" key="1">
    <source>
        <dbReference type="EMBL" id="SEN80084.1"/>
    </source>
</evidence>
<evidence type="ECO:0000313" key="2">
    <source>
        <dbReference type="Proteomes" id="UP000199512"/>
    </source>
</evidence>
<dbReference type="Proteomes" id="UP000199512">
    <property type="component" value="Unassembled WGS sequence"/>
</dbReference>
<dbReference type="EMBL" id="FODF01000014">
    <property type="protein sequence ID" value="SEN80084.1"/>
    <property type="molecule type" value="Genomic_DNA"/>
</dbReference>
<reference evidence="1 2" key="1">
    <citation type="submission" date="2016-10" db="EMBL/GenBank/DDBJ databases">
        <authorList>
            <person name="de Groot N.N."/>
        </authorList>
    </citation>
    <scope>NUCLEOTIDE SEQUENCE [LARGE SCALE GENOMIC DNA]</scope>
    <source>
        <strain evidence="1 2">Calf135</strain>
    </source>
</reference>
<protein>
    <submittedName>
        <fullName evidence="1">Uncharacterized protein</fullName>
    </submittedName>
</protein>